<dbReference type="AlphaFoldDB" id="X1IYJ9"/>
<evidence type="ECO:0000313" key="1">
    <source>
        <dbReference type="EMBL" id="GAH62613.1"/>
    </source>
</evidence>
<reference evidence="1" key="1">
    <citation type="journal article" date="2014" name="Front. Microbiol.">
        <title>High frequency of phylogenetically diverse reductive dehalogenase-homologous genes in deep subseafloor sedimentary metagenomes.</title>
        <authorList>
            <person name="Kawai M."/>
            <person name="Futagami T."/>
            <person name="Toyoda A."/>
            <person name="Takaki Y."/>
            <person name="Nishi S."/>
            <person name="Hori S."/>
            <person name="Arai W."/>
            <person name="Tsubouchi T."/>
            <person name="Morono Y."/>
            <person name="Uchiyama I."/>
            <person name="Ito T."/>
            <person name="Fujiyama A."/>
            <person name="Inagaki F."/>
            <person name="Takami H."/>
        </authorList>
    </citation>
    <scope>NUCLEOTIDE SEQUENCE</scope>
    <source>
        <strain evidence="1">Expedition CK06-06</strain>
    </source>
</reference>
<dbReference type="GO" id="GO:0005509">
    <property type="term" value="F:calcium ion binding"/>
    <property type="evidence" value="ECO:0007669"/>
    <property type="project" value="InterPro"/>
</dbReference>
<dbReference type="GO" id="GO:0016020">
    <property type="term" value="C:membrane"/>
    <property type="evidence" value="ECO:0007669"/>
    <property type="project" value="InterPro"/>
</dbReference>
<dbReference type="InterPro" id="IPR013783">
    <property type="entry name" value="Ig-like_fold"/>
</dbReference>
<comment type="caution">
    <text evidence="1">The sequence shown here is derived from an EMBL/GenBank/DDBJ whole genome shotgun (WGS) entry which is preliminary data.</text>
</comment>
<gene>
    <name evidence="1" type="ORF">S03H2_50008</name>
</gene>
<protein>
    <recommendedName>
        <fullName evidence="2">Dystroglycan-type cadherin-like domain-containing protein</fullName>
    </recommendedName>
</protein>
<sequence>MKKFFVLLFGLIILILIGGCQNLGDLFPFLNRAPIITSEPVTTATEDNPYSYQVEAIDPEGDTLIYSFALKPEGMSINGKDGLITWMPNNSQVGIHQVIVEVSDGKQSNLK</sequence>
<dbReference type="SUPFAM" id="SSF49313">
    <property type="entry name" value="Cadherin-like"/>
    <property type="match status" value="1"/>
</dbReference>
<name>X1IYJ9_9ZZZZ</name>
<dbReference type="EMBL" id="BARU01031635">
    <property type="protein sequence ID" value="GAH62613.1"/>
    <property type="molecule type" value="Genomic_DNA"/>
</dbReference>
<accession>X1IYJ9</accession>
<dbReference type="InterPro" id="IPR015919">
    <property type="entry name" value="Cadherin-like_sf"/>
</dbReference>
<evidence type="ECO:0008006" key="2">
    <source>
        <dbReference type="Google" id="ProtNLM"/>
    </source>
</evidence>
<dbReference type="Gene3D" id="2.60.40.10">
    <property type="entry name" value="Immunoglobulins"/>
    <property type="match status" value="1"/>
</dbReference>
<proteinExistence type="predicted"/>
<organism evidence="1">
    <name type="scientific">marine sediment metagenome</name>
    <dbReference type="NCBI Taxonomy" id="412755"/>
    <lineage>
        <taxon>unclassified sequences</taxon>
        <taxon>metagenomes</taxon>
        <taxon>ecological metagenomes</taxon>
    </lineage>
</organism>
<dbReference type="Pfam" id="PF05345">
    <property type="entry name" value="He_PIG"/>
    <property type="match status" value="1"/>
</dbReference>
<dbReference type="PROSITE" id="PS51257">
    <property type="entry name" value="PROKAR_LIPOPROTEIN"/>
    <property type="match status" value="1"/>
</dbReference>